<feature type="chain" id="PRO_5034468563" description="C2H2-type domain-containing protein" evidence="9">
    <location>
        <begin position="23"/>
        <end position="792"/>
    </location>
</feature>
<feature type="compositionally biased region" description="Gly residues" evidence="8">
    <location>
        <begin position="148"/>
        <end position="158"/>
    </location>
</feature>
<protein>
    <recommendedName>
        <fullName evidence="10">C2H2-type domain-containing protein</fullName>
    </recommendedName>
</protein>
<evidence type="ECO:0000256" key="9">
    <source>
        <dbReference type="SAM" id="SignalP"/>
    </source>
</evidence>
<dbReference type="OMA" id="CILNEAP"/>
<keyword evidence="3" id="KW-0677">Repeat</keyword>
<dbReference type="SUPFAM" id="SSF57667">
    <property type="entry name" value="beta-beta-alpha zinc fingers"/>
    <property type="match status" value="2"/>
</dbReference>
<evidence type="ECO:0000256" key="5">
    <source>
        <dbReference type="ARBA" id="ARBA00022833"/>
    </source>
</evidence>
<evidence type="ECO:0000256" key="2">
    <source>
        <dbReference type="ARBA" id="ARBA00022723"/>
    </source>
</evidence>
<evidence type="ECO:0000256" key="8">
    <source>
        <dbReference type="SAM" id="MobiDB-lite"/>
    </source>
</evidence>
<organism evidence="11 12">
    <name type="scientific">Falco tinnunculus</name>
    <name type="common">Common kestrel</name>
    <dbReference type="NCBI Taxonomy" id="100819"/>
    <lineage>
        <taxon>Eukaryota</taxon>
        <taxon>Metazoa</taxon>
        <taxon>Chordata</taxon>
        <taxon>Craniata</taxon>
        <taxon>Vertebrata</taxon>
        <taxon>Euteleostomi</taxon>
        <taxon>Archelosauria</taxon>
        <taxon>Archosauria</taxon>
        <taxon>Dinosauria</taxon>
        <taxon>Saurischia</taxon>
        <taxon>Theropoda</taxon>
        <taxon>Coelurosauria</taxon>
        <taxon>Aves</taxon>
        <taxon>Neognathae</taxon>
        <taxon>Neoaves</taxon>
        <taxon>Telluraves</taxon>
        <taxon>Australaves</taxon>
        <taxon>Falconiformes</taxon>
        <taxon>Falconidae</taxon>
        <taxon>Falco</taxon>
    </lineage>
</organism>
<dbReference type="PANTHER" id="PTHR24388:SF54">
    <property type="entry name" value="PROTEIN ESCARGOT"/>
    <property type="match status" value="1"/>
</dbReference>
<dbReference type="GO" id="GO:0005634">
    <property type="term" value="C:nucleus"/>
    <property type="evidence" value="ECO:0007669"/>
    <property type="project" value="UniProtKB-SubCell"/>
</dbReference>
<evidence type="ECO:0000313" key="11">
    <source>
        <dbReference type="Ensembl" id="ENSFTIP00000017314.1"/>
    </source>
</evidence>
<dbReference type="OrthoDB" id="10258692at2759"/>
<keyword evidence="6" id="KW-0539">Nucleus</keyword>
<keyword evidence="5" id="KW-0862">Zinc</keyword>
<evidence type="ECO:0000256" key="3">
    <source>
        <dbReference type="ARBA" id="ARBA00022737"/>
    </source>
</evidence>
<dbReference type="AlphaFoldDB" id="A0A8C4USB2"/>
<dbReference type="Proteomes" id="UP000694562">
    <property type="component" value="Unplaced"/>
</dbReference>
<dbReference type="FunFam" id="3.30.160.60:FF:000656">
    <property type="entry name" value="Zinc finger protein 541"/>
    <property type="match status" value="1"/>
</dbReference>
<dbReference type="InterPro" id="IPR036236">
    <property type="entry name" value="Znf_C2H2_sf"/>
</dbReference>
<feature type="region of interest" description="Disordered" evidence="8">
    <location>
        <begin position="258"/>
        <end position="296"/>
    </location>
</feature>
<reference evidence="11" key="1">
    <citation type="submission" date="2025-08" db="UniProtKB">
        <authorList>
            <consortium name="Ensembl"/>
        </authorList>
    </citation>
    <scope>IDENTIFICATION</scope>
</reference>
<evidence type="ECO:0000313" key="12">
    <source>
        <dbReference type="Proteomes" id="UP000694562"/>
    </source>
</evidence>
<sequence length="792" mass="83481">MSNHLFLCFLCVFWFFRRLGGPHTLEFCSGCKQDHLRLAVRLAASMDQYPFDDENGIRLEMHLPGFPESQELLCSEALDCNLCPTAKGVSYAGLSGLDADAAGDALEAELNVFSLYLAKDCGSGQLHGSDWQPWQQEPELPALTGPEEAGGGGSGSAGSGEPPLGSQSSPLGCSRCGKVFGSASALSKHCLSHSQERLHVCAVCSKAFKRPDHLSGHMLTHQKKKPFVCPEPDCEKSYCNPRSLRRHCGLRHGCREAPTGEEPSLLPAPGSQGGGKSADGRLPCSESGPFPPESDLLRDVVSQNCPVGAFPSAEHADAASPGPSRASRLASDGSGLAEDDFSRDCSSCQRDAASSSVTNPAEVPVVAPWENMVIDLTTVSFISEPAGLQPCPDSTLPCFPAPRKPENRSSGNFECMRNVPVCAKSERNSVCLAREPPAAADERPDASPVPAAPLKAKEDALSEPAPGCFEEIFQSAEPHASCPLENAEEPSFPEVSKRDEGGQLFPKPPEPAACPGPLQMPQQHLFQAIADSPLAPSPPAAPGAACLAANLLQQPRPAFASQRPQPTGYQGLSAHLRQAVPCSHQPENEVSTLKKEKSNDGSAETARKAPARTGWSWRPPASRREKLAAPSQVAMASFPAAPVPRRLTIFNRIQGGNIYTLTHAAEGARSPAGRDSTGAAPVDGSGCESDVLCRSCLRPRSTGKGLESHGRFGGELWHSAQGKEEQQVCHAGGAGHLWLPAAGDGNHPSKPWMPSGNVPVAPLVIPVSVPVSATSSPAGNEVSGRRVPPAFP</sequence>
<dbReference type="Pfam" id="PF00096">
    <property type="entry name" value="zf-C2H2"/>
    <property type="match status" value="1"/>
</dbReference>
<dbReference type="PROSITE" id="PS50157">
    <property type="entry name" value="ZINC_FINGER_C2H2_2"/>
    <property type="match status" value="2"/>
</dbReference>
<dbReference type="InterPro" id="IPR013087">
    <property type="entry name" value="Znf_C2H2_type"/>
</dbReference>
<evidence type="ECO:0000256" key="1">
    <source>
        <dbReference type="ARBA" id="ARBA00004123"/>
    </source>
</evidence>
<feature type="region of interest" description="Disordered" evidence="8">
    <location>
        <begin position="435"/>
        <end position="457"/>
    </location>
</feature>
<evidence type="ECO:0000256" key="7">
    <source>
        <dbReference type="PROSITE-ProRule" id="PRU00042"/>
    </source>
</evidence>
<dbReference type="GO" id="GO:0000978">
    <property type="term" value="F:RNA polymerase II cis-regulatory region sequence-specific DNA binding"/>
    <property type="evidence" value="ECO:0007669"/>
    <property type="project" value="TreeGrafter"/>
</dbReference>
<proteinExistence type="predicted"/>
<feature type="domain" description="C2H2-type" evidence="10">
    <location>
        <begin position="171"/>
        <end position="198"/>
    </location>
</feature>
<dbReference type="Ensembl" id="ENSFTIT00000018045.1">
    <property type="protein sequence ID" value="ENSFTIP00000017314.1"/>
    <property type="gene ID" value="ENSFTIG00000011471.1"/>
</dbReference>
<feature type="domain" description="C2H2-type" evidence="10">
    <location>
        <begin position="199"/>
        <end position="226"/>
    </location>
</feature>
<feature type="signal peptide" evidence="9">
    <location>
        <begin position="1"/>
        <end position="22"/>
    </location>
</feature>
<feature type="region of interest" description="Disordered" evidence="8">
    <location>
        <begin position="771"/>
        <end position="792"/>
    </location>
</feature>
<evidence type="ECO:0000259" key="10">
    <source>
        <dbReference type="PROSITE" id="PS50157"/>
    </source>
</evidence>
<keyword evidence="2" id="KW-0479">Metal-binding</keyword>
<keyword evidence="9" id="KW-0732">Signal</keyword>
<feature type="region of interest" description="Disordered" evidence="8">
    <location>
        <begin position="482"/>
        <end position="513"/>
    </location>
</feature>
<dbReference type="GO" id="GO:0000981">
    <property type="term" value="F:DNA-binding transcription factor activity, RNA polymerase II-specific"/>
    <property type="evidence" value="ECO:0007669"/>
    <property type="project" value="TreeGrafter"/>
</dbReference>
<evidence type="ECO:0000256" key="6">
    <source>
        <dbReference type="ARBA" id="ARBA00023242"/>
    </source>
</evidence>
<comment type="subcellular location">
    <subcellularLocation>
        <location evidence="1">Nucleus</location>
    </subcellularLocation>
</comment>
<dbReference type="GO" id="GO:0008270">
    <property type="term" value="F:zinc ion binding"/>
    <property type="evidence" value="ECO:0007669"/>
    <property type="project" value="UniProtKB-KW"/>
</dbReference>
<feature type="region of interest" description="Disordered" evidence="8">
    <location>
        <begin position="312"/>
        <end position="342"/>
    </location>
</feature>
<feature type="region of interest" description="Disordered" evidence="8">
    <location>
        <begin position="583"/>
        <end position="628"/>
    </location>
</feature>
<keyword evidence="4 7" id="KW-0863">Zinc-finger</keyword>
<dbReference type="SMART" id="SM00355">
    <property type="entry name" value="ZnF_C2H2"/>
    <property type="match status" value="3"/>
</dbReference>
<accession>A0A8C4USB2</accession>
<dbReference type="InterPro" id="IPR050527">
    <property type="entry name" value="Snail/Krueppel_Znf"/>
</dbReference>
<reference evidence="11" key="2">
    <citation type="submission" date="2025-09" db="UniProtKB">
        <authorList>
            <consortium name="Ensembl"/>
        </authorList>
    </citation>
    <scope>IDENTIFICATION</scope>
</reference>
<name>A0A8C4USB2_FALTI</name>
<evidence type="ECO:0000256" key="4">
    <source>
        <dbReference type="ARBA" id="ARBA00022771"/>
    </source>
</evidence>
<dbReference type="PROSITE" id="PS00028">
    <property type="entry name" value="ZINC_FINGER_C2H2_1"/>
    <property type="match status" value="3"/>
</dbReference>
<dbReference type="Gene3D" id="3.30.160.60">
    <property type="entry name" value="Classic Zinc Finger"/>
    <property type="match status" value="2"/>
</dbReference>
<keyword evidence="12" id="KW-1185">Reference proteome</keyword>
<feature type="region of interest" description="Disordered" evidence="8">
    <location>
        <begin position="128"/>
        <end position="169"/>
    </location>
</feature>
<dbReference type="PANTHER" id="PTHR24388">
    <property type="entry name" value="ZINC FINGER PROTEIN"/>
    <property type="match status" value="1"/>
</dbReference>